<evidence type="ECO:0000313" key="5">
    <source>
        <dbReference type="EMBL" id="ACV22733.1"/>
    </source>
</evidence>
<feature type="binding site" evidence="4">
    <location>
        <position position="92"/>
    </location>
    <ligand>
        <name>Zn(2+)</name>
        <dbReference type="ChEBI" id="CHEBI:29105"/>
    </ligand>
</feature>
<dbReference type="Proteomes" id="UP000002026">
    <property type="component" value="Chromosome"/>
</dbReference>
<feature type="binding site" evidence="4">
    <location>
        <position position="2"/>
    </location>
    <ligand>
        <name>Ni(2+)</name>
        <dbReference type="ChEBI" id="CHEBI:49786"/>
    </ligand>
</feature>
<dbReference type="PANTHER" id="PTHR34535">
    <property type="entry name" value="HYDROGENASE MATURATION FACTOR HYPA"/>
    <property type="match status" value="1"/>
</dbReference>
<gene>
    <name evidence="4" type="primary">hypA</name>
    <name evidence="5" type="ordered locus">Shel_17140</name>
</gene>
<proteinExistence type="inferred from homology"/>
<dbReference type="HAMAP" id="MF_00213">
    <property type="entry name" value="HypA_HybF"/>
    <property type="match status" value="1"/>
</dbReference>
<keyword evidence="6" id="KW-1185">Reference proteome</keyword>
<dbReference type="HOGENOM" id="CLU_126929_4_0_11"/>
<dbReference type="EMBL" id="CP001684">
    <property type="protein sequence ID" value="ACV22733.1"/>
    <property type="molecule type" value="Genomic_DNA"/>
</dbReference>
<dbReference type="PANTHER" id="PTHR34535:SF3">
    <property type="entry name" value="HYDROGENASE MATURATION FACTOR HYPA"/>
    <property type="match status" value="1"/>
</dbReference>
<dbReference type="Gene3D" id="3.30.2320.80">
    <property type="match status" value="1"/>
</dbReference>
<feature type="binding site" evidence="4">
    <location>
        <position position="73"/>
    </location>
    <ligand>
        <name>Zn(2+)</name>
        <dbReference type="ChEBI" id="CHEBI:29105"/>
    </ligand>
</feature>
<keyword evidence="2 4" id="KW-0479">Metal-binding</keyword>
<reference evidence="5 6" key="1">
    <citation type="journal article" date="2009" name="Stand. Genomic Sci.">
        <title>Complete genome sequence of Slackia heliotrinireducens type strain (RHS 1).</title>
        <authorList>
            <person name="Pukall R."/>
            <person name="Lapidus A."/>
            <person name="Nolan M."/>
            <person name="Copeland A."/>
            <person name="Glavina Del Rio T."/>
            <person name="Lucas S."/>
            <person name="Chen F."/>
            <person name="Tice H."/>
            <person name="Cheng J.F."/>
            <person name="Chertkov O."/>
            <person name="Bruce D."/>
            <person name="Goodwin L."/>
            <person name="Kuske C."/>
            <person name="Brettin T."/>
            <person name="Detter J.C."/>
            <person name="Han C."/>
            <person name="Pitluck S."/>
            <person name="Pati A."/>
            <person name="Mavrommatis K."/>
            <person name="Ivanova N."/>
            <person name="Ovchinnikova G."/>
            <person name="Chen A."/>
            <person name="Palaniappan K."/>
            <person name="Schneider S."/>
            <person name="Rohde M."/>
            <person name="Chain P."/>
            <person name="D'haeseleer P."/>
            <person name="Goker M."/>
            <person name="Bristow J."/>
            <person name="Eisen J.A."/>
            <person name="Markowitz V."/>
            <person name="Kyrpides N.C."/>
            <person name="Klenk H.P."/>
            <person name="Hugenholtz P."/>
        </authorList>
    </citation>
    <scope>NUCLEOTIDE SEQUENCE [LARGE SCALE GENOMIC DNA]</scope>
    <source>
        <strain evidence="6">ATCC 29202 / DSM 20476 / NCTC 11029 / RHS 1</strain>
    </source>
</reference>
<dbReference type="eggNOG" id="COG0375">
    <property type="taxonomic scope" value="Bacteria"/>
</dbReference>
<sequence length="132" mass="14750">MHEMGLVHPLVDMVVDYAVQAGASEVKAVYVTIGDGRDIVMDLMEGLFKHLVRGTLAENAELIVEHVPYRAECNECQGHFTINQFKRSTWTCPHCGAERKYRIVSGLEFMVNRIEIVRGTQFADPNATRGAA</sequence>
<evidence type="ECO:0000256" key="3">
    <source>
        <dbReference type="ARBA" id="ARBA00022833"/>
    </source>
</evidence>
<keyword evidence="3 4" id="KW-0862">Zinc</keyword>
<comment type="function">
    <text evidence="4">Involved in the maturation of [NiFe] hydrogenases. Required for nickel insertion into the metal center of the hydrogenase.</text>
</comment>
<name>C7N748_SLAHD</name>
<dbReference type="Pfam" id="PF01155">
    <property type="entry name" value="HypA"/>
    <property type="match status" value="1"/>
</dbReference>
<evidence type="ECO:0000256" key="1">
    <source>
        <dbReference type="ARBA" id="ARBA00022596"/>
    </source>
</evidence>
<dbReference type="GO" id="GO:0016151">
    <property type="term" value="F:nickel cation binding"/>
    <property type="evidence" value="ECO:0007669"/>
    <property type="project" value="UniProtKB-UniRule"/>
</dbReference>
<dbReference type="KEGG" id="shi:Shel_17140"/>
<comment type="similarity">
    <text evidence="4">Belongs to the HypA/HybF family.</text>
</comment>
<feature type="binding site" evidence="4">
    <location>
        <position position="76"/>
    </location>
    <ligand>
        <name>Zn(2+)</name>
        <dbReference type="ChEBI" id="CHEBI:29105"/>
    </ligand>
</feature>
<protein>
    <recommendedName>
        <fullName evidence="4">Hydrogenase maturation factor HypA</fullName>
    </recommendedName>
</protein>
<feature type="binding site" evidence="4">
    <location>
        <position position="95"/>
    </location>
    <ligand>
        <name>Zn(2+)</name>
        <dbReference type="ChEBI" id="CHEBI:29105"/>
    </ligand>
</feature>
<evidence type="ECO:0000313" key="6">
    <source>
        <dbReference type="Proteomes" id="UP000002026"/>
    </source>
</evidence>
<dbReference type="STRING" id="471855.Shel_17140"/>
<dbReference type="GO" id="GO:0051604">
    <property type="term" value="P:protein maturation"/>
    <property type="evidence" value="ECO:0007669"/>
    <property type="project" value="InterPro"/>
</dbReference>
<evidence type="ECO:0000256" key="2">
    <source>
        <dbReference type="ARBA" id="ARBA00022723"/>
    </source>
</evidence>
<dbReference type="PIRSF" id="PIRSF004761">
    <property type="entry name" value="Hydrgn_mat_HypA"/>
    <property type="match status" value="1"/>
</dbReference>
<keyword evidence="1 4" id="KW-0533">Nickel</keyword>
<dbReference type="InterPro" id="IPR000688">
    <property type="entry name" value="HypA/HybF"/>
</dbReference>
<dbReference type="RefSeq" id="WP_012798835.1">
    <property type="nucleotide sequence ID" value="NC_013165.1"/>
</dbReference>
<organism evidence="5 6">
    <name type="scientific">Slackia heliotrinireducens (strain ATCC 29202 / DSM 20476 / NCTC 11029 / RHS 1)</name>
    <name type="common">Peptococcus heliotrinreducens</name>
    <dbReference type="NCBI Taxonomy" id="471855"/>
    <lineage>
        <taxon>Bacteria</taxon>
        <taxon>Bacillati</taxon>
        <taxon>Actinomycetota</taxon>
        <taxon>Coriobacteriia</taxon>
        <taxon>Eggerthellales</taxon>
        <taxon>Eggerthellaceae</taxon>
        <taxon>Slackia</taxon>
    </lineage>
</organism>
<accession>C7N748</accession>
<dbReference type="GO" id="GO:0008270">
    <property type="term" value="F:zinc ion binding"/>
    <property type="evidence" value="ECO:0007669"/>
    <property type="project" value="UniProtKB-UniRule"/>
</dbReference>
<dbReference type="AlphaFoldDB" id="C7N748"/>
<evidence type="ECO:0000256" key="4">
    <source>
        <dbReference type="HAMAP-Rule" id="MF_00213"/>
    </source>
</evidence>